<evidence type="ECO:0000313" key="3">
    <source>
        <dbReference type="Proteomes" id="UP001168821"/>
    </source>
</evidence>
<proteinExistence type="predicted"/>
<protein>
    <recommendedName>
        <fullName evidence="1">Transposable element P transposase-like RNase H domain-containing protein</fullName>
    </recommendedName>
</protein>
<dbReference type="Pfam" id="PF21787">
    <property type="entry name" value="TNP-like_RNaseH_N"/>
    <property type="match status" value="1"/>
</dbReference>
<comment type="caution">
    <text evidence="2">The sequence shown here is derived from an EMBL/GenBank/DDBJ whole genome shotgun (WGS) entry which is preliminary data.</text>
</comment>
<gene>
    <name evidence="2" type="ORF">Zmor_003842</name>
</gene>
<feature type="domain" description="Transposable element P transposase-like RNase H" evidence="1">
    <location>
        <begin position="94"/>
        <end position="188"/>
    </location>
</feature>
<dbReference type="AlphaFoldDB" id="A0AA38HNC9"/>
<dbReference type="Proteomes" id="UP001168821">
    <property type="component" value="Unassembled WGS sequence"/>
</dbReference>
<evidence type="ECO:0000259" key="1">
    <source>
        <dbReference type="Pfam" id="PF21787"/>
    </source>
</evidence>
<evidence type="ECO:0000313" key="2">
    <source>
        <dbReference type="EMBL" id="KAJ3640549.1"/>
    </source>
</evidence>
<reference evidence="2" key="1">
    <citation type="journal article" date="2023" name="G3 (Bethesda)">
        <title>Whole genome assemblies of Zophobas morio and Tenebrio molitor.</title>
        <authorList>
            <person name="Kaur S."/>
            <person name="Stinson S.A."/>
            <person name="diCenzo G.C."/>
        </authorList>
    </citation>
    <scope>NUCLEOTIDE SEQUENCE</scope>
    <source>
        <strain evidence="2">QUZm001</strain>
    </source>
</reference>
<sequence length="211" mass="24122">MTERIHQLENEKKENYEKIKIVDAITADADAGEEKAIFLIDLVTKCQKWPTVAITLCTVWKFCSPKGYRFCHNHLVKLPSKDTICKYVAKYKGQNELIRQRLEAEIKQFKHPIECVCSLIVDDMAIKEKVNHSRSEDHIFGLGIGTCSTIGKKPRVANKMLCFVIHGLSSKFTIPVGYFFHATLTSKDFYLLTQSLSLGYRLWISSNKISC</sequence>
<name>A0AA38HNC9_9CUCU</name>
<organism evidence="2 3">
    <name type="scientific">Zophobas morio</name>
    <dbReference type="NCBI Taxonomy" id="2755281"/>
    <lineage>
        <taxon>Eukaryota</taxon>
        <taxon>Metazoa</taxon>
        <taxon>Ecdysozoa</taxon>
        <taxon>Arthropoda</taxon>
        <taxon>Hexapoda</taxon>
        <taxon>Insecta</taxon>
        <taxon>Pterygota</taxon>
        <taxon>Neoptera</taxon>
        <taxon>Endopterygota</taxon>
        <taxon>Coleoptera</taxon>
        <taxon>Polyphaga</taxon>
        <taxon>Cucujiformia</taxon>
        <taxon>Tenebrionidae</taxon>
        <taxon>Zophobas</taxon>
    </lineage>
</organism>
<keyword evidence="3" id="KW-1185">Reference proteome</keyword>
<dbReference type="EMBL" id="JALNTZ010000010">
    <property type="protein sequence ID" value="KAJ3640549.1"/>
    <property type="molecule type" value="Genomic_DNA"/>
</dbReference>
<dbReference type="InterPro" id="IPR048365">
    <property type="entry name" value="TNP-like_RNaseH_N"/>
</dbReference>
<accession>A0AA38HNC9</accession>